<evidence type="ECO:0000313" key="4">
    <source>
        <dbReference type="Proteomes" id="UP000789901"/>
    </source>
</evidence>
<dbReference type="PANTHER" id="PTHR15074:SF0">
    <property type="entry name" value="METHYL-CPG-BINDING DOMAIN PROTEIN 4-LIKE PROTEIN"/>
    <property type="match status" value="1"/>
</dbReference>
<keyword evidence="2" id="KW-0539">Nucleus</keyword>
<organism evidence="3 4">
    <name type="scientific">Gigaspora margarita</name>
    <dbReference type="NCBI Taxonomy" id="4874"/>
    <lineage>
        <taxon>Eukaryota</taxon>
        <taxon>Fungi</taxon>
        <taxon>Fungi incertae sedis</taxon>
        <taxon>Mucoromycota</taxon>
        <taxon>Glomeromycotina</taxon>
        <taxon>Glomeromycetes</taxon>
        <taxon>Diversisporales</taxon>
        <taxon>Gigasporaceae</taxon>
        <taxon>Gigaspora</taxon>
    </lineage>
</organism>
<dbReference type="InterPro" id="IPR011257">
    <property type="entry name" value="DNA_glycosylase"/>
</dbReference>
<dbReference type="Proteomes" id="UP000789901">
    <property type="component" value="Unassembled WGS sequence"/>
</dbReference>
<accession>A0ABN7UDV9</accession>
<evidence type="ECO:0000313" key="3">
    <source>
        <dbReference type="EMBL" id="CAG8555262.1"/>
    </source>
</evidence>
<dbReference type="PANTHER" id="PTHR15074">
    <property type="entry name" value="METHYL-CPG-BINDING PROTEIN"/>
    <property type="match status" value="1"/>
</dbReference>
<evidence type="ECO:0000256" key="2">
    <source>
        <dbReference type="ARBA" id="ARBA00023242"/>
    </source>
</evidence>
<dbReference type="InterPro" id="IPR045138">
    <property type="entry name" value="MeCP2/MBD4"/>
</dbReference>
<comment type="subcellular location">
    <subcellularLocation>
        <location evidence="1">Nucleus</location>
    </subcellularLocation>
</comment>
<name>A0ABN7UDV9_GIGMA</name>
<gene>
    <name evidence="3" type="ORF">GMARGA_LOCUS4752</name>
</gene>
<dbReference type="Gene3D" id="1.10.340.30">
    <property type="entry name" value="Hypothetical protein, domain 2"/>
    <property type="match status" value="1"/>
</dbReference>
<reference evidence="3 4" key="1">
    <citation type="submission" date="2021-06" db="EMBL/GenBank/DDBJ databases">
        <authorList>
            <person name="Kallberg Y."/>
            <person name="Tangrot J."/>
            <person name="Rosling A."/>
        </authorList>
    </citation>
    <scope>NUCLEOTIDE SEQUENCE [LARGE SCALE GENOMIC DNA]</scope>
    <source>
        <strain evidence="3 4">120-4 pot B 10/14</strain>
    </source>
</reference>
<comment type="caution">
    <text evidence="3">The sequence shown here is derived from an EMBL/GenBank/DDBJ whole genome shotgun (WGS) entry which is preliminary data.</text>
</comment>
<sequence length="260" mass="30549">MESRFVDWISHLMPKERQIKRLGEIVSPYFQSISKLPRQKETVSKYFLSTKRRINNKHVFKKDDNKIHVNEPTVNQTSKKRVELSSVDLDVLAEKKIIPFVPKYIPMPSPLNLVQESLYYDPWKHLIATMFLNRTRGCQALPLLWKFLDEYPTPQIAIKADVNKLADLLRPLGLQNIRAERIIKFSQSYLIRPNFSSPRELFGMGKYAEDSWRLFCGEKDDAWMKGSGFEPEDKVLKLYIEWRRQQYELVNCASVDGHLS</sequence>
<dbReference type="EMBL" id="CAJVQB010001908">
    <property type="protein sequence ID" value="CAG8555262.1"/>
    <property type="molecule type" value="Genomic_DNA"/>
</dbReference>
<evidence type="ECO:0000256" key="1">
    <source>
        <dbReference type="ARBA" id="ARBA00004123"/>
    </source>
</evidence>
<keyword evidence="4" id="KW-1185">Reference proteome</keyword>
<protein>
    <submittedName>
        <fullName evidence="3">25356_t:CDS:1</fullName>
    </submittedName>
</protein>
<proteinExistence type="predicted"/>
<dbReference type="SUPFAM" id="SSF48150">
    <property type="entry name" value="DNA-glycosylase"/>
    <property type="match status" value="1"/>
</dbReference>